<dbReference type="OrthoDB" id="2018987at2759"/>
<evidence type="ECO:0000259" key="2">
    <source>
        <dbReference type="Pfam" id="PF11961"/>
    </source>
</evidence>
<name>A0A9D5C6Z8_9LILI</name>
<accession>A0A9D5C6Z8</accession>
<dbReference type="Proteomes" id="UP001085076">
    <property type="component" value="Miscellaneous, Linkage group lg07"/>
</dbReference>
<evidence type="ECO:0000259" key="1">
    <source>
        <dbReference type="Pfam" id="PF05003"/>
    </source>
</evidence>
<feature type="domain" description="DUF3475" evidence="2">
    <location>
        <begin position="30"/>
        <end position="86"/>
    </location>
</feature>
<evidence type="ECO:0000313" key="4">
    <source>
        <dbReference type="Proteomes" id="UP001085076"/>
    </source>
</evidence>
<protein>
    <recommendedName>
        <fullName evidence="5">DUF668 domain-containing protein</fullName>
    </recommendedName>
</protein>
<feature type="domain" description="DUF668" evidence="1">
    <location>
        <begin position="358"/>
        <end position="446"/>
    </location>
</feature>
<reference evidence="3" key="2">
    <citation type="journal article" date="2022" name="Hortic Res">
        <title>The genome of Dioscorea zingiberensis sheds light on the biosynthesis, origin and evolution of the medicinally important diosgenin saponins.</title>
        <authorList>
            <person name="Li Y."/>
            <person name="Tan C."/>
            <person name="Li Z."/>
            <person name="Guo J."/>
            <person name="Li S."/>
            <person name="Chen X."/>
            <person name="Wang C."/>
            <person name="Dai X."/>
            <person name="Yang H."/>
            <person name="Song W."/>
            <person name="Hou L."/>
            <person name="Xu J."/>
            <person name="Tong Z."/>
            <person name="Xu A."/>
            <person name="Yuan X."/>
            <person name="Wang W."/>
            <person name="Yang Q."/>
            <person name="Chen L."/>
            <person name="Sun Z."/>
            <person name="Wang K."/>
            <person name="Pan B."/>
            <person name="Chen J."/>
            <person name="Bao Y."/>
            <person name="Liu F."/>
            <person name="Qi X."/>
            <person name="Gang D.R."/>
            <person name="Wen J."/>
            <person name="Li J."/>
        </authorList>
    </citation>
    <scope>NUCLEOTIDE SEQUENCE</scope>
    <source>
        <strain evidence="3">Dzin_1.0</strain>
    </source>
</reference>
<organism evidence="3 4">
    <name type="scientific">Dioscorea zingiberensis</name>
    <dbReference type="NCBI Taxonomy" id="325984"/>
    <lineage>
        <taxon>Eukaryota</taxon>
        <taxon>Viridiplantae</taxon>
        <taxon>Streptophyta</taxon>
        <taxon>Embryophyta</taxon>
        <taxon>Tracheophyta</taxon>
        <taxon>Spermatophyta</taxon>
        <taxon>Magnoliopsida</taxon>
        <taxon>Liliopsida</taxon>
        <taxon>Dioscoreales</taxon>
        <taxon>Dioscoreaceae</taxon>
        <taxon>Dioscorea</taxon>
    </lineage>
</organism>
<dbReference type="Pfam" id="PF05003">
    <property type="entry name" value="DUF668"/>
    <property type="match status" value="1"/>
</dbReference>
<evidence type="ECO:0000313" key="3">
    <source>
        <dbReference type="EMBL" id="KAJ0967274.1"/>
    </source>
</evidence>
<dbReference type="EMBL" id="JAGGNH010000007">
    <property type="protein sequence ID" value="KAJ0967274.1"/>
    <property type="molecule type" value="Genomic_DNA"/>
</dbReference>
<proteinExistence type="predicted"/>
<keyword evidence="4" id="KW-1185">Reference proteome</keyword>
<comment type="caution">
    <text evidence="3">The sequence shown here is derived from an EMBL/GenBank/DDBJ whole genome shotgun (WGS) entry which is preliminary data.</text>
</comment>
<dbReference type="AlphaFoldDB" id="A0A9D5C6Z8"/>
<dbReference type="InterPro" id="IPR007700">
    <property type="entry name" value="DUF668"/>
</dbReference>
<dbReference type="PANTHER" id="PTHR31371">
    <property type="entry name" value="BNAC09G50660D PROTEIN"/>
    <property type="match status" value="1"/>
</dbReference>
<dbReference type="InterPro" id="IPR021864">
    <property type="entry name" value="DUF3475"/>
</dbReference>
<dbReference type="Pfam" id="PF11961">
    <property type="entry name" value="DUF3475"/>
    <property type="match status" value="1"/>
</dbReference>
<dbReference type="GO" id="GO:0045927">
    <property type="term" value="P:positive regulation of growth"/>
    <property type="evidence" value="ECO:0007669"/>
    <property type="project" value="InterPro"/>
</dbReference>
<reference evidence="3" key="1">
    <citation type="submission" date="2021-03" db="EMBL/GenBank/DDBJ databases">
        <authorList>
            <person name="Li Z."/>
            <person name="Yang C."/>
        </authorList>
    </citation>
    <scope>NUCLEOTIDE SEQUENCE</scope>
    <source>
        <strain evidence="3">Dzin_1.0</strain>
        <tissue evidence="3">Leaf</tissue>
    </source>
</reference>
<dbReference type="PANTHER" id="PTHR31371:SF2">
    <property type="entry name" value="PLANT_PROTEIN (DUF668)"/>
    <property type="match status" value="1"/>
</dbReference>
<sequence length="521" mass="58646">MGAERLIHRMRRRSSTSPLPAAEKNLTVGILSFEVASAMSRAVHLHRSLSDPEVLRLRSETLSSHAIHALISTDEQHLISLALAEKLDSLNRVAAVAARLGRRCSHPALSGFEHVYSDLLSARLDPARLGFLSKDIDGAVRKMERLVASTTALYAELEALNDLEQSAKKLALPTDESRRALDQKIQWQRHDVRQLRDSSLWNQTYDKVVLLLARAVCTIHARLRLVFREALPGLPSIELNESRHLCQRARVSGPLRPENKSGLIPRPTPSGDLHPENLRIHCGASPRRLLLECLSLSSSAPLKGELAEEHFENESYFTGSLVPYSGVPFSGEQKCGKNESSWFGPKSNLIMLAPASSVGGSALGLHYANIIIIIEKLLRYPHLVGEEARDDLYQMLPLSLRISLRKSLKSYIKNVAIYDAHMAHDWKEAMEKILSWLAPMAHNMIRWQTERNFEQQQIVLRSNVLLIETLYFADRGKTEGAICELLIGLNYICRYEQQQNALLDCTSSLDFDDCMEWKVKF</sequence>
<evidence type="ECO:0008006" key="5">
    <source>
        <dbReference type="Google" id="ProtNLM"/>
    </source>
</evidence>
<gene>
    <name evidence="3" type="ORF">J5N97_024191</name>
</gene>